<feature type="domain" description="Coenzyme Q-binding protein COQ10 START" evidence="4">
    <location>
        <begin position="116"/>
        <end position="245"/>
    </location>
</feature>
<dbReference type="OMA" id="PWCVESH"/>
<evidence type="ECO:0000256" key="2">
    <source>
        <dbReference type="ARBA" id="ARBA00011814"/>
    </source>
</evidence>
<dbReference type="CDD" id="cd07813">
    <property type="entry name" value="COQ10p_like"/>
    <property type="match status" value="1"/>
</dbReference>
<dbReference type="SUPFAM" id="SSF55961">
    <property type="entry name" value="Bet v1-like"/>
    <property type="match status" value="1"/>
</dbReference>
<organism evidence="5 6">
    <name type="scientific">Porphyridium purpureum</name>
    <name type="common">Red alga</name>
    <name type="synonym">Porphyridium cruentum</name>
    <dbReference type="NCBI Taxonomy" id="35688"/>
    <lineage>
        <taxon>Eukaryota</taxon>
        <taxon>Rhodophyta</taxon>
        <taxon>Bangiophyceae</taxon>
        <taxon>Porphyridiales</taxon>
        <taxon>Porphyridiaceae</taxon>
        <taxon>Porphyridium</taxon>
    </lineage>
</organism>
<dbReference type="PANTHER" id="PTHR12901">
    <property type="entry name" value="SPERM PROTEIN HOMOLOG"/>
    <property type="match status" value="1"/>
</dbReference>
<dbReference type="Proteomes" id="UP000324585">
    <property type="component" value="Unassembled WGS sequence"/>
</dbReference>
<name>A0A5J4Z647_PORPP</name>
<comment type="subunit">
    <text evidence="2">Interacts with coenzyme Q.</text>
</comment>
<accession>A0A5J4Z647</accession>
<dbReference type="Gene3D" id="3.30.530.20">
    <property type="match status" value="1"/>
</dbReference>
<dbReference type="GO" id="GO:0005739">
    <property type="term" value="C:mitochondrion"/>
    <property type="evidence" value="ECO:0007669"/>
    <property type="project" value="TreeGrafter"/>
</dbReference>
<dbReference type="Pfam" id="PF03364">
    <property type="entry name" value="Polyketide_cyc"/>
    <property type="match status" value="1"/>
</dbReference>
<comment type="function">
    <text evidence="3">Required for the function of coenzyme Q in the respiratory chain. May serve as a chaperone or may be involved in the transport of Q6 from its site of synthesis to the catalytic sites of the respiratory complexes.</text>
</comment>
<dbReference type="AlphaFoldDB" id="A0A5J4Z647"/>
<sequence length="266" mass="30487">MRALGLWRQAARFPRAGWSQSARGSSSTRGCDRKGAMGYSCAGGDMNGGWHPRGLYTLARVPPRNGILGASRDTLQHGFKRGLFFDSLNPFAVAPKTDMPSASTHAARKHHERRLVPFSPDELYRVVLDVGQYKNFVPWCVESHVIRADETTHEMEAKLKVGFRVFSEEYTSVINYVPRSSVRVRAVNSSLFKHLVNEWRFKPGPDKHSAWLDFMVDFQFKNTLYQGASNLFFDEVCKKMVESFENRCMDLYNRSTRYTRGPSRRF</sequence>
<evidence type="ECO:0000313" key="6">
    <source>
        <dbReference type="Proteomes" id="UP000324585"/>
    </source>
</evidence>
<evidence type="ECO:0000313" key="5">
    <source>
        <dbReference type="EMBL" id="KAA8498710.1"/>
    </source>
</evidence>
<dbReference type="EMBL" id="VRMN01000001">
    <property type="protein sequence ID" value="KAA8498710.1"/>
    <property type="molecule type" value="Genomic_DNA"/>
</dbReference>
<dbReference type="GO" id="GO:0045333">
    <property type="term" value="P:cellular respiration"/>
    <property type="evidence" value="ECO:0007669"/>
    <property type="project" value="InterPro"/>
</dbReference>
<protein>
    <submittedName>
        <fullName evidence="5">Coenzyme Q-binding protein COQ10-like, mitochondrial</fullName>
    </submittedName>
</protein>
<dbReference type="PANTHER" id="PTHR12901:SF10">
    <property type="entry name" value="COENZYME Q-BINDING PROTEIN COQ10, MITOCHONDRIAL"/>
    <property type="match status" value="1"/>
</dbReference>
<proteinExistence type="inferred from homology"/>
<comment type="caution">
    <text evidence="5">The sequence shown here is derived from an EMBL/GenBank/DDBJ whole genome shotgun (WGS) entry which is preliminary data.</text>
</comment>
<comment type="similarity">
    <text evidence="1">Belongs to the COQ10 family.</text>
</comment>
<dbReference type="InterPro" id="IPR005031">
    <property type="entry name" value="COQ10_START"/>
</dbReference>
<evidence type="ECO:0000256" key="3">
    <source>
        <dbReference type="ARBA" id="ARBA00024947"/>
    </source>
</evidence>
<evidence type="ECO:0000256" key="1">
    <source>
        <dbReference type="ARBA" id="ARBA00006885"/>
    </source>
</evidence>
<gene>
    <name evidence="5" type="ORF">FVE85_6295</name>
</gene>
<dbReference type="InterPro" id="IPR044996">
    <property type="entry name" value="COQ10-like"/>
</dbReference>
<dbReference type="InterPro" id="IPR023393">
    <property type="entry name" value="START-like_dom_sf"/>
</dbReference>
<reference evidence="6" key="1">
    <citation type="journal article" date="2019" name="Nat. Commun.">
        <title>Expansion of phycobilisome linker gene families in mesophilic red algae.</title>
        <authorList>
            <person name="Lee J."/>
            <person name="Kim D."/>
            <person name="Bhattacharya D."/>
            <person name="Yoon H.S."/>
        </authorList>
    </citation>
    <scope>NUCLEOTIDE SEQUENCE [LARGE SCALE GENOMIC DNA]</scope>
    <source>
        <strain evidence="6">CCMP 1328</strain>
    </source>
</reference>
<dbReference type="GO" id="GO:0048039">
    <property type="term" value="F:ubiquinone binding"/>
    <property type="evidence" value="ECO:0007669"/>
    <property type="project" value="InterPro"/>
</dbReference>
<evidence type="ECO:0000259" key="4">
    <source>
        <dbReference type="Pfam" id="PF03364"/>
    </source>
</evidence>
<keyword evidence="6" id="KW-1185">Reference proteome</keyword>
<dbReference type="OrthoDB" id="292693at2759"/>